<gene>
    <name evidence="1" type="ORF">GETHLI_06620</name>
</gene>
<dbReference type="InterPro" id="IPR052045">
    <property type="entry name" value="Sulfur_Carrier/Prot_Modifier"/>
</dbReference>
<comment type="caution">
    <text evidence="1">The sequence shown here is derived from an EMBL/GenBank/DDBJ whole genome shotgun (WGS) entry which is preliminary data.</text>
</comment>
<name>A0ABQ5QBG1_9BACT</name>
<dbReference type="Proteomes" id="UP001165069">
    <property type="component" value="Unassembled WGS sequence"/>
</dbReference>
<dbReference type="SUPFAM" id="SSF54285">
    <property type="entry name" value="MoaD/ThiS"/>
    <property type="match status" value="1"/>
</dbReference>
<evidence type="ECO:0000313" key="2">
    <source>
        <dbReference type="Proteomes" id="UP001165069"/>
    </source>
</evidence>
<protein>
    <recommendedName>
        <fullName evidence="3">Thiamine biosynthesis protein ThiS</fullName>
    </recommendedName>
</protein>
<dbReference type="PANTHER" id="PTHR38031">
    <property type="entry name" value="SULFUR CARRIER PROTEIN SLR0821-RELATED"/>
    <property type="match status" value="1"/>
</dbReference>
<dbReference type="InterPro" id="IPR016155">
    <property type="entry name" value="Mopterin_synth/thiamin_S_b"/>
</dbReference>
<reference evidence="1 2" key="1">
    <citation type="journal article" date="2023" name="Antonie Van Leeuwenhoek">
        <title>Mesoterricola silvestris gen. nov., sp. nov., Mesoterricola sediminis sp. nov., Geothrix oryzae sp. nov., Geothrix edaphica sp. nov., Geothrix rubra sp. nov., and Geothrix limicola sp. nov., six novel members of Acidobacteriota isolated from soils.</title>
        <authorList>
            <person name="Itoh H."/>
            <person name="Sugisawa Y."/>
            <person name="Mise K."/>
            <person name="Xu Z."/>
            <person name="Kuniyasu M."/>
            <person name="Ushijima N."/>
            <person name="Kawano K."/>
            <person name="Kobayashi E."/>
            <person name="Shiratori Y."/>
            <person name="Masuda Y."/>
            <person name="Senoo K."/>
        </authorList>
    </citation>
    <scope>NUCLEOTIDE SEQUENCE [LARGE SCALE GENOMIC DNA]</scope>
    <source>
        <strain evidence="1 2">Red804</strain>
    </source>
</reference>
<proteinExistence type="predicted"/>
<dbReference type="EMBL" id="BSDE01000001">
    <property type="protein sequence ID" value="GLH72160.1"/>
    <property type="molecule type" value="Genomic_DNA"/>
</dbReference>
<dbReference type="RefSeq" id="WP_285570290.1">
    <property type="nucleotide sequence ID" value="NZ_BSDE01000001.1"/>
</dbReference>
<evidence type="ECO:0008006" key="3">
    <source>
        <dbReference type="Google" id="ProtNLM"/>
    </source>
</evidence>
<dbReference type="PANTHER" id="PTHR38031:SF1">
    <property type="entry name" value="SULFUR CARRIER PROTEIN CYSO"/>
    <property type="match status" value="1"/>
</dbReference>
<evidence type="ECO:0000313" key="1">
    <source>
        <dbReference type="EMBL" id="GLH72160.1"/>
    </source>
</evidence>
<dbReference type="InterPro" id="IPR012675">
    <property type="entry name" value="Beta-grasp_dom_sf"/>
</dbReference>
<dbReference type="CDD" id="cd17040">
    <property type="entry name" value="Ubl_MoaD_like"/>
    <property type="match status" value="1"/>
</dbReference>
<keyword evidence="2" id="KW-1185">Reference proteome</keyword>
<sequence>MPCVTFTSNLRRHVACDPCTVPGASVREALEAAFQQRPRLRGYVLDEHGALRFHMAIFVDGVPVEDRRTLGDPVSEAAEIYVMQALSGG</sequence>
<dbReference type="Gene3D" id="3.10.20.30">
    <property type="match status" value="1"/>
</dbReference>
<organism evidence="1 2">
    <name type="scientific">Geothrix limicola</name>
    <dbReference type="NCBI Taxonomy" id="2927978"/>
    <lineage>
        <taxon>Bacteria</taxon>
        <taxon>Pseudomonadati</taxon>
        <taxon>Acidobacteriota</taxon>
        <taxon>Holophagae</taxon>
        <taxon>Holophagales</taxon>
        <taxon>Holophagaceae</taxon>
        <taxon>Geothrix</taxon>
    </lineage>
</organism>
<accession>A0ABQ5QBG1</accession>